<dbReference type="EC" id="2.3.2.27" evidence="2"/>
<dbReference type="Gene3D" id="3.30.40.10">
    <property type="entry name" value="Zinc/RING finger domain, C3HC4 (zinc finger)"/>
    <property type="match status" value="1"/>
</dbReference>
<dbReference type="Proteomes" id="UP000593562">
    <property type="component" value="Unassembled WGS sequence"/>
</dbReference>
<dbReference type="GO" id="GO:0005829">
    <property type="term" value="C:cytosol"/>
    <property type="evidence" value="ECO:0007669"/>
    <property type="project" value="TreeGrafter"/>
</dbReference>
<dbReference type="EMBL" id="JAAARO010000019">
    <property type="protein sequence ID" value="KAF5730647.1"/>
    <property type="molecule type" value="Genomic_DNA"/>
</dbReference>
<protein>
    <recommendedName>
        <fullName evidence="2">RING-type E3 ubiquitin transferase</fullName>
        <ecNumber evidence="2">2.3.2.27</ecNumber>
    </recommendedName>
</protein>
<evidence type="ECO:0000256" key="2">
    <source>
        <dbReference type="ARBA" id="ARBA00012483"/>
    </source>
</evidence>
<gene>
    <name evidence="11" type="ORF">HS088_TW19G00239</name>
</gene>
<evidence type="ECO:0000256" key="9">
    <source>
        <dbReference type="SAM" id="MobiDB-lite"/>
    </source>
</evidence>
<evidence type="ECO:0000313" key="12">
    <source>
        <dbReference type="Proteomes" id="UP000593562"/>
    </source>
</evidence>
<organism evidence="11 12">
    <name type="scientific">Tripterygium wilfordii</name>
    <name type="common">Thunder God vine</name>
    <dbReference type="NCBI Taxonomy" id="458696"/>
    <lineage>
        <taxon>Eukaryota</taxon>
        <taxon>Viridiplantae</taxon>
        <taxon>Streptophyta</taxon>
        <taxon>Embryophyta</taxon>
        <taxon>Tracheophyta</taxon>
        <taxon>Spermatophyta</taxon>
        <taxon>Magnoliopsida</taxon>
        <taxon>eudicotyledons</taxon>
        <taxon>Gunneridae</taxon>
        <taxon>Pentapetalae</taxon>
        <taxon>rosids</taxon>
        <taxon>fabids</taxon>
        <taxon>Celastrales</taxon>
        <taxon>Celastraceae</taxon>
        <taxon>Tripterygium</taxon>
    </lineage>
</organism>
<evidence type="ECO:0000256" key="6">
    <source>
        <dbReference type="ARBA" id="ARBA00022786"/>
    </source>
</evidence>
<keyword evidence="4" id="KW-0479">Metal-binding</keyword>
<accession>A0A7J7C9V3</accession>
<sequence length="211" mass="23124">MGGCCCCCSSKRAELNSPTGYYYYPRALEERVPLSSPHVAPSAVSSGLLVDTNLDTSIPDAYRPPPVPMPFDATPGPPQARTTAQEISGDKRDASVQTTISDCLQESADGNDLDTSQKCEDLKQSNKGEINYDIESLNEEEIELSKSAIPVSAVEEEDACPICLDDYDVENPKLTTTCEHHFHLACILEWMERSDSCPVCDKELIFDPPID</sequence>
<keyword evidence="3" id="KW-0808">Transferase</keyword>
<proteinExistence type="predicted"/>
<dbReference type="GO" id="GO:0008270">
    <property type="term" value="F:zinc ion binding"/>
    <property type="evidence" value="ECO:0007669"/>
    <property type="project" value="UniProtKB-KW"/>
</dbReference>
<dbReference type="PROSITE" id="PS50089">
    <property type="entry name" value="ZF_RING_2"/>
    <property type="match status" value="1"/>
</dbReference>
<dbReference type="SUPFAM" id="SSF57850">
    <property type="entry name" value="RING/U-box"/>
    <property type="match status" value="1"/>
</dbReference>
<dbReference type="CDD" id="cd23116">
    <property type="entry name" value="RING-H2_AIRP1-like"/>
    <property type="match status" value="1"/>
</dbReference>
<evidence type="ECO:0000256" key="1">
    <source>
        <dbReference type="ARBA" id="ARBA00000900"/>
    </source>
</evidence>
<evidence type="ECO:0000256" key="7">
    <source>
        <dbReference type="ARBA" id="ARBA00022833"/>
    </source>
</evidence>
<keyword evidence="6" id="KW-0833">Ubl conjugation pathway</keyword>
<feature type="region of interest" description="Disordered" evidence="9">
    <location>
        <begin position="62"/>
        <end position="95"/>
    </location>
</feature>
<dbReference type="InterPro" id="IPR001841">
    <property type="entry name" value="Znf_RING"/>
</dbReference>
<evidence type="ECO:0000256" key="4">
    <source>
        <dbReference type="ARBA" id="ARBA00022723"/>
    </source>
</evidence>
<evidence type="ECO:0000256" key="3">
    <source>
        <dbReference type="ARBA" id="ARBA00022679"/>
    </source>
</evidence>
<feature type="domain" description="RING-type" evidence="10">
    <location>
        <begin position="160"/>
        <end position="201"/>
    </location>
</feature>
<keyword evidence="12" id="KW-1185">Reference proteome</keyword>
<reference evidence="11 12" key="1">
    <citation type="journal article" date="2020" name="Nat. Commun.">
        <title>Genome of Tripterygium wilfordii and identification of cytochrome P450 involved in triptolide biosynthesis.</title>
        <authorList>
            <person name="Tu L."/>
            <person name="Su P."/>
            <person name="Zhang Z."/>
            <person name="Gao L."/>
            <person name="Wang J."/>
            <person name="Hu T."/>
            <person name="Zhou J."/>
            <person name="Zhang Y."/>
            <person name="Zhao Y."/>
            <person name="Liu Y."/>
            <person name="Song Y."/>
            <person name="Tong Y."/>
            <person name="Lu Y."/>
            <person name="Yang J."/>
            <person name="Xu C."/>
            <person name="Jia M."/>
            <person name="Peters R.J."/>
            <person name="Huang L."/>
            <person name="Gao W."/>
        </authorList>
    </citation>
    <scope>NUCLEOTIDE SEQUENCE [LARGE SCALE GENOMIC DNA]</scope>
    <source>
        <strain evidence="12">cv. XIE 37</strain>
        <tissue evidence="11">Leaf</tissue>
    </source>
</reference>
<dbReference type="GO" id="GO:0061630">
    <property type="term" value="F:ubiquitin protein ligase activity"/>
    <property type="evidence" value="ECO:0007669"/>
    <property type="project" value="UniProtKB-EC"/>
</dbReference>
<keyword evidence="5 8" id="KW-0863">Zinc-finger</keyword>
<comment type="catalytic activity">
    <reaction evidence="1">
        <text>S-ubiquitinyl-[E2 ubiquitin-conjugating enzyme]-L-cysteine + [acceptor protein]-L-lysine = [E2 ubiquitin-conjugating enzyme]-L-cysteine + N(6)-ubiquitinyl-[acceptor protein]-L-lysine.</text>
        <dbReference type="EC" id="2.3.2.27"/>
    </reaction>
</comment>
<evidence type="ECO:0000259" key="10">
    <source>
        <dbReference type="PROSITE" id="PS50089"/>
    </source>
</evidence>
<dbReference type="SMART" id="SM00184">
    <property type="entry name" value="RING"/>
    <property type="match status" value="1"/>
</dbReference>
<dbReference type="InParanoid" id="A0A7J7C9V3"/>
<dbReference type="AlphaFoldDB" id="A0A7J7C9V3"/>
<dbReference type="PANTHER" id="PTHR46463:SF44">
    <property type="entry name" value="RING_U-BOX SUPERFAMILY PROTEIN"/>
    <property type="match status" value="1"/>
</dbReference>
<evidence type="ECO:0000256" key="8">
    <source>
        <dbReference type="PROSITE-ProRule" id="PRU00175"/>
    </source>
</evidence>
<dbReference type="Pfam" id="PF13639">
    <property type="entry name" value="zf-RING_2"/>
    <property type="match status" value="1"/>
</dbReference>
<dbReference type="FunFam" id="3.30.40.10:FF:000376">
    <property type="entry name" value="Putative E3 ubiquitin-protein ligase RHB1A"/>
    <property type="match status" value="1"/>
</dbReference>
<name>A0A7J7C9V3_TRIWF</name>
<dbReference type="FunCoup" id="A0A7J7C9V3">
    <property type="interactions" value="918"/>
</dbReference>
<keyword evidence="7" id="KW-0862">Zinc</keyword>
<dbReference type="PANTHER" id="PTHR46463">
    <property type="entry name" value="ZINC FINGER, RING/FYVE/PHD-TYPE"/>
    <property type="match status" value="1"/>
</dbReference>
<evidence type="ECO:0000313" key="11">
    <source>
        <dbReference type="EMBL" id="KAF5730647.1"/>
    </source>
</evidence>
<dbReference type="OrthoDB" id="8062037at2759"/>
<comment type="caution">
    <text evidence="11">The sequence shown here is derived from an EMBL/GenBank/DDBJ whole genome shotgun (WGS) entry which is preliminary data.</text>
</comment>
<dbReference type="InterPro" id="IPR013083">
    <property type="entry name" value="Znf_RING/FYVE/PHD"/>
</dbReference>
<evidence type="ECO:0000256" key="5">
    <source>
        <dbReference type="ARBA" id="ARBA00022771"/>
    </source>
</evidence>